<reference evidence="1" key="1">
    <citation type="journal article" date="2015" name="Front. Microbiol.">
        <title>Combining genomic sequencing methods to explore viral diversity and reveal potential virus-host interactions.</title>
        <authorList>
            <person name="Chow C.E."/>
            <person name="Winget D.M."/>
            <person name="White R.A.III."/>
            <person name="Hallam S.J."/>
            <person name="Suttle C.A."/>
        </authorList>
    </citation>
    <scope>NUCLEOTIDE SEQUENCE</scope>
    <source>
        <strain evidence="1">Oxic1_5</strain>
    </source>
</reference>
<protein>
    <submittedName>
        <fullName evidence="1">Uncharacterized protein</fullName>
    </submittedName>
</protein>
<organism evidence="1">
    <name type="scientific">uncultured marine virus</name>
    <dbReference type="NCBI Taxonomy" id="186617"/>
    <lineage>
        <taxon>Viruses</taxon>
        <taxon>environmental samples</taxon>
    </lineage>
</organism>
<dbReference type="EMBL" id="KR029600">
    <property type="protein sequence ID" value="AKH47986.1"/>
    <property type="molecule type" value="Genomic_DNA"/>
</dbReference>
<proteinExistence type="predicted"/>
<accession>A0A0F7LA84</accession>
<name>A0A0F7LA84_9VIRU</name>
<reference evidence="1" key="2">
    <citation type="submission" date="2015-03" db="EMBL/GenBank/DDBJ databases">
        <authorList>
            <person name="Chow C.-E.T."/>
            <person name="Winget D.M."/>
            <person name="White R.A.III."/>
            <person name="Hallam S.J."/>
            <person name="Suttle C.A."/>
        </authorList>
    </citation>
    <scope>NUCLEOTIDE SEQUENCE</scope>
    <source>
        <strain evidence="1">Oxic1_5</strain>
    </source>
</reference>
<evidence type="ECO:0000313" key="1">
    <source>
        <dbReference type="EMBL" id="AKH47986.1"/>
    </source>
</evidence>
<sequence length="62" mass="7493">MYNKHMNEIEETEIRRVIQTANRKFLDYLEEDMDVETNPFIKTREDFLLNGIKGYVDKCCCK</sequence>